<feature type="domain" description="Cupin type-2" evidence="3">
    <location>
        <begin position="275"/>
        <end position="333"/>
    </location>
</feature>
<evidence type="ECO:0000313" key="5">
    <source>
        <dbReference type="Proteomes" id="UP000476310"/>
    </source>
</evidence>
<dbReference type="EMBL" id="JAAIKT010000023">
    <property type="protein sequence ID" value="NEW72645.1"/>
    <property type="molecule type" value="Genomic_DNA"/>
</dbReference>
<evidence type="ECO:0000256" key="2">
    <source>
        <dbReference type="ARBA" id="ARBA00023002"/>
    </source>
</evidence>
<comment type="caution">
    <text evidence="4">The sequence shown here is derived from an EMBL/GenBank/DDBJ whole genome shotgun (WGS) entry which is preliminary data.</text>
</comment>
<keyword evidence="2" id="KW-0560">Oxidoreductase</keyword>
<dbReference type="Gene3D" id="2.60.120.10">
    <property type="entry name" value="Jelly Rolls"/>
    <property type="match status" value="2"/>
</dbReference>
<keyword evidence="5" id="KW-1185">Reference proteome</keyword>
<protein>
    <submittedName>
        <fullName evidence="4">Cupin domain-containing protein</fullName>
    </submittedName>
</protein>
<gene>
    <name evidence="4" type="ORF">G4H13_20110</name>
</gene>
<dbReference type="GO" id="GO:0051213">
    <property type="term" value="F:dioxygenase activity"/>
    <property type="evidence" value="ECO:0007669"/>
    <property type="project" value="UniProtKB-KW"/>
</dbReference>
<accession>A0A6G4AH47</accession>
<dbReference type="PANTHER" id="PTHR41517:SF1">
    <property type="entry name" value="CUPIN"/>
    <property type="match status" value="1"/>
</dbReference>
<sequence>MDVQKLTATEDTGPVRLVDLREAPARENHLWPVHIVRRAEIEHALGLLAEGEPGADGCREFSVVHPNSVEPGLGLAPGIDVVFGVLLPGEETVPVRHNASSVSMCLSGHGVTDIDESAFATGFRDVWVTPSMSPFVLRNPGDEPFIYLTYSNRPMLRKLEVYFREEKPPVGVQAPAVDTPAGGRVKDLAPGFPIGDSGAWLLPYEHLIDPEFVESRPLLWKWQDVAPHLGLLKSLKTGYTGRPLMCLYNPATGTRNGTTANFFATISNGSANLIGPAHRHSSAAINYILDGSGWSVVDGVRIDWEAGDIMLSAPGWAPHGHARGPEGASILTIQDHPLQIASESLVWQEDLEDGPILSLGKQAGFQTNLSQFLADTE</sequence>
<name>A0A6G4AH47_9ACTN</name>
<dbReference type="InterPro" id="IPR013096">
    <property type="entry name" value="Cupin_2"/>
</dbReference>
<evidence type="ECO:0000256" key="1">
    <source>
        <dbReference type="ARBA" id="ARBA00022964"/>
    </source>
</evidence>
<dbReference type="Proteomes" id="UP000476310">
    <property type="component" value="Unassembled WGS sequence"/>
</dbReference>
<dbReference type="InterPro" id="IPR011051">
    <property type="entry name" value="RmlC_Cupin_sf"/>
</dbReference>
<dbReference type="AlphaFoldDB" id="A0A6G4AH47"/>
<evidence type="ECO:0000259" key="3">
    <source>
        <dbReference type="Pfam" id="PF07883"/>
    </source>
</evidence>
<dbReference type="Pfam" id="PF07883">
    <property type="entry name" value="Cupin_2"/>
    <property type="match status" value="1"/>
</dbReference>
<organism evidence="4 5">
    <name type="scientific">Streptomyces rhizosphaericus</name>
    <dbReference type="NCBI Taxonomy" id="114699"/>
    <lineage>
        <taxon>Bacteria</taxon>
        <taxon>Bacillati</taxon>
        <taxon>Actinomycetota</taxon>
        <taxon>Actinomycetes</taxon>
        <taxon>Kitasatosporales</taxon>
        <taxon>Streptomycetaceae</taxon>
        <taxon>Streptomyces</taxon>
        <taxon>Streptomyces violaceusniger group</taxon>
    </lineage>
</organism>
<dbReference type="RefSeq" id="WP_051573660.1">
    <property type="nucleotide sequence ID" value="NZ_JAAIKT010000023.1"/>
</dbReference>
<dbReference type="PANTHER" id="PTHR41517">
    <property type="entry name" value="1,2-DIOXYGENASE PROTEIN-RELATED"/>
    <property type="match status" value="1"/>
</dbReference>
<dbReference type="InterPro" id="IPR014710">
    <property type="entry name" value="RmlC-like_jellyroll"/>
</dbReference>
<reference evidence="4" key="1">
    <citation type="submission" date="2020-02" db="EMBL/GenBank/DDBJ databases">
        <title>A new Streptomyces sp. for controlling soil-borne diseases.</title>
        <authorList>
            <person name="Li X."/>
            <person name="Tian Y."/>
            <person name="Gao K."/>
        </authorList>
    </citation>
    <scope>NUCLEOTIDE SEQUENCE [LARGE SCALE GENOMIC DNA]</scope>
    <source>
        <strain evidence="4">0250</strain>
    </source>
</reference>
<evidence type="ECO:0000313" key="4">
    <source>
        <dbReference type="EMBL" id="NEW72645.1"/>
    </source>
</evidence>
<dbReference type="SUPFAM" id="SSF51182">
    <property type="entry name" value="RmlC-like cupins"/>
    <property type="match status" value="1"/>
</dbReference>
<dbReference type="InterPro" id="IPR047183">
    <property type="entry name" value="GDO-like"/>
</dbReference>
<proteinExistence type="predicted"/>
<keyword evidence="1" id="KW-0223">Dioxygenase</keyword>